<organism evidence="2 3">
    <name type="scientific">Champsocephalus esox</name>
    <name type="common">pike icefish</name>
    <dbReference type="NCBI Taxonomy" id="159716"/>
    <lineage>
        <taxon>Eukaryota</taxon>
        <taxon>Metazoa</taxon>
        <taxon>Chordata</taxon>
        <taxon>Craniata</taxon>
        <taxon>Vertebrata</taxon>
        <taxon>Euteleostomi</taxon>
        <taxon>Actinopterygii</taxon>
        <taxon>Neopterygii</taxon>
        <taxon>Teleostei</taxon>
        <taxon>Neoteleostei</taxon>
        <taxon>Acanthomorphata</taxon>
        <taxon>Eupercaria</taxon>
        <taxon>Perciformes</taxon>
        <taxon>Notothenioidei</taxon>
        <taxon>Channichthyidae</taxon>
        <taxon>Champsocephalus</taxon>
    </lineage>
</organism>
<protein>
    <submittedName>
        <fullName evidence="2">Uncharacterized protein</fullName>
    </submittedName>
</protein>
<sequence length="71" mass="7936">MKRSCAHPHPHTAAIQRTSCIPLARPPPSLLLSSPLLSSPPRVCEPASSLHQRRNNRRETMRSEAMEAQKD</sequence>
<dbReference type="Proteomes" id="UP001335648">
    <property type="component" value="Unassembled WGS sequence"/>
</dbReference>
<dbReference type="EMBL" id="JAULUE010002054">
    <property type="protein sequence ID" value="KAK5894127.1"/>
    <property type="molecule type" value="Genomic_DNA"/>
</dbReference>
<feature type="compositionally biased region" description="Basic and acidic residues" evidence="1">
    <location>
        <begin position="57"/>
        <end position="71"/>
    </location>
</feature>
<accession>A0AAN8GXG2</accession>
<comment type="caution">
    <text evidence="2">The sequence shown here is derived from an EMBL/GenBank/DDBJ whole genome shotgun (WGS) entry which is preliminary data.</text>
</comment>
<keyword evidence="3" id="KW-1185">Reference proteome</keyword>
<feature type="region of interest" description="Disordered" evidence="1">
    <location>
        <begin position="24"/>
        <end position="71"/>
    </location>
</feature>
<dbReference type="AlphaFoldDB" id="A0AAN8GXG2"/>
<evidence type="ECO:0000313" key="2">
    <source>
        <dbReference type="EMBL" id="KAK5894127.1"/>
    </source>
</evidence>
<evidence type="ECO:0000256" key="1">
    <source>
        <dbReference type="SAM" id="MobiDB-lite"/>
    </source>
</evidence>
<name>A0AAN8GXG2_9TELE</name>
<evidence type="ECO:0000313" key="3">
    <source>
        <dbReference type="Proteomes" id="UP001335648"/>
    </source>
</evidence>
<reference evidence="2 3" key="1">
    <citation type="journal article" date="2023" name="Mol. Biol. Evol.">
        <title>Genomics of Secondarily Temperate Adaptation in the Only Non-Antarctic Icefish.</title>
        <authorList>
            <person name="Rivera-Colon A.G."/>
            <person name="Rayamajhi N."/>
            <person name="Minhas B.F."/>
            <person name="Madrigal G."/>
            <person name="Bilyk K.T."/>
            <person name="Yoon V."/>
            <person name="Hune M."/>
            <person name="Gregory S."/>
            <person name="Cheng C.H.C."/>
            <person name="Catchen J.M."/>
        </authorList>
    </citation>
    <scope>NUCLEOTIDE SEQUENCE [LARGE SCALE GENOMIC DNA]</scope>
    <source>
        <strain evidence="2">JC2023a</strain>
    </source>
</reference>
<feature type="compositionally biased region" description="Low complexity" evidence="1">
    <location>
        <begin position="30"/>
        <end position="41"/>
    </location>
</feature>
<proteinExistence type="predicted"/>
<gene>
    <name evidence="2" type="ORF">CesoFtcFv8_010849</name>
</gene>